<protein>
    <submittedName>
        <fullName evidence="1">DUF177 domain-containing protein</fullName>
    </submittedName>
</protein>
<evidence type="ECO:0000313" key="2">
    <source>
        <dbReference type="Proteomes" id="UP001441944"/>
    </source>
</evidence>
<name>A0ABQ0ALP0_9RHOB</name>
<reference evidence="1 2" key="1">
    <citation type="submission" date="2024-04" db="EMBL/GenBank/DDBJ databases">
        <title>Draft genome sequence of Pseudophaeobacter arcticus NBRC 116598.</title>
        <authorList>
            <person name="Miyakawa T."/>
            <person name="Kusuya Y."/>
            <person name="Miura T."/>
        </authorList>
    </citation>
    <scope>NUCLEOTIDE SEQUENCE [LARGE SCALE GENOMIC DNA]</scope>
    <source>
        <strain evidence="1 2">SU-CL00105</strain>
    </source>
</reference>
<dbReference type="Pfam" id="PF02620">
    <property type="entry name" value="YceD"/>
    <property type="match status" value="1"/>
</dbReference>
<sequence>MTDSTTLKVSDLPQNRATAFDLHPDAKTLETLAHELDIKGLRKLRFTGTVSTKGRRDWQLTAHLGATVLQDCVVTLEPMTTRIDEKVERIFVSELSEPDDPEVEMDADERIEPLQDTIDPAVVMIEALSLLIPAYPRKEGAELGEAVYSQPGVAPMREDDVKPFAGLAALKKQMNSDNES</sequence>
<accession>A0ABQ0ALP0</accession>
<proteinExistence type="predicted"/>
<keyword evidence="2" id="KW-1185">Reference proteome</keyword>
<dbReference type="EMBL" id="BAABWU010000007">
    <property type="protein sequence ID" value="GAA6196765.1"/>
    <property type="molecule type" value="Genomic_DNA"/>
</dbReference>
<organism evidence="1 2">
    <name type="scientific">Pseudophaeobacter arcticus</name>
    <dbReference type="NCBI Taxonomy" id="385492"/>
    <lineage>
        <taxon>Bacteria</taxon>
        <taxon>Pseudomonadati</taxon>
        <taxon>Pseudomonadota</taxon>
        <taxon>Alphaproteobacteria</taxon>
        <taxon>Rhodobacterales</taxon>
        <taxon>Paracoccaceae</taxon>
        <taxon>Pseudophaeobacter</taxon>
    </lineage>
</organism>
<dbReference type="Proteomes" id="UP001441944">
    <property type="component" value="Unassembled WGS sequence"/>
</dbReference>
<dbReference type="InterPro" id="IPR003772">
    <property type="entry name" value="YceD"/>
</dbReference>
<comment type="caution">
    <text evidence="1">The sequence shown here is derived from an EMBL/GenBank/DDBJ whole genome shotgun (WGS) entry which is preliminary data.</text>
</comment>
<dbReference type="RefSeq" id="WP_353399941.1">
    <property type="nucleotide sequence ID" value="NZ_BAABWU010000007.1"/>
</dbReference>
<gene>
    <name evidence="1" type="ORF">NBRC116598_22090</name>
</gene>
<evidence type="ECO:0000313" key="1">
    <source>
        <dbReference type="EMBL" id="GAA6196765.1"/>
    </source>
</evidence>